<dbReference type="EMBL" id="AWGH01000003">
    <property type="protein sequence ID" value="ODO06507.1"/>
    <property type="molecule type" value="Genomic_DNA"/>
</dbReference>
<keyword evidence="3" id="KW-1185">Reference proteome</keyword>
<protein>
    <submittedName>
        <fullName evidence="2">Uncharacterized protein</fullName>
    </submittedName>
</protein>
<dbReference type="GeneID" id="30190953"/>
<feature type="region of interest" description="Disordered" evidence="1">
    <location>
        <begin position="129"/>
        <end position="151"/>
    </location>
</feature>
<dbReference type="Proteomes" id="UP000094819">
    <property type="component" value="Unassembled WGS sequence"/>
</dbReference>
<dbReference type="AlphaFoldDB" id="A0A1E3K236"/>
<evidence type="ECO:0000313" key="3">
    <source>
        <dbReference type="Proteomes" id="UP000094819"/>
    </source>
</evidence>
<evidence type="ECO:0000256" key="1">
    <source>
        <dbReference type="SAM" id="MobiDB-lite"/>
    </source>
</evidence>
<name>A0A1E3K236_9TREE</name>
<accession>A0A1E3K236</accession>
<feature type="compositionally biased region" description="Low complexity" evidence="1">
    <location>
        <begin position="47"/>
        <end position="62"/>
    </location>
</feature>
<gene>
    <name evidence="2" type="ORF">L198_01740</name>
</gene>
<feature type="compositionally biased region" description="Acidic residues" evidence="1">
    <location>
        <begin position="131"/>
        <end position="151"/>
    </location>
</feature>
<feature type="region of interest" description="Disordered" evidence="1">
    <location>
        <begin position="47"/>
        <end position="66"/>
    </location>
</feature>
<proteinExistence type="predicted"/>
<organism evidence="2 3">
    <name type="scientific">Cryptococcus wingfieldii CBS 7118</name>
    <dbReference type="NCBI Taxonomy" id="1295528"/>
    <lineage>
        <taxon>Eukaryota</taxon>
        <taxon>Fungi</taxon>
        <taxon>Dikarya</taxon>
        <taxon>Basidiomycota</taxon>
        <taxon>Agaricomycotina</taxon>
        <taxon>Tremellomycetes</taxon>
        <taxon>Tremellales</taxon>
        <taxon>Cryptococcaceae</taxon>
        <taxon>Cryptococcus</taxon>
    </lineage>
</organism>
<sequence>MEKVPPTISSRIVPSPYITSHVTLATELQLQQVLFSCATRNRRDPLATPFAASPAPSKPHAPTLSSLLKDRPKLLASVEKSSRAVRSFESTDALRRMWCARETWAEDRYKLLLDEGDVEAAVNVLTSLDFAESEQGDGNDVHEEDSESDDE</sequence>
<evidence type="ECO:0000313" key="2">
    <source>
        <dbReference type="EMBL" id="ODO06507.1"/>
    </source>
</evidence>
<reference evidence="2 3" key="1">
    <citation type="submission" date="2016-06" db="EMBL/GenBank/DDBJ databases">
        <title>Evolution of pathogenesis and genome organization in the Tremellales.</title>
        <authorList>
            <person name="Cuomo C."/>
            <person name="Litvintseva A."/>
            <person name="Heitman J."/>
            <person name="Chen Y."/>
            <person name="Sun S."/>
            <person name="Springer D."/>
            <person name="Dromer F."/>
            <person name="Young S."/>
            <person name="Zeng Q."/>
            <person name="Chapman S."/>
            <person name="Gujja S."/>
            <person name="Saif S."/>
            <person name="Birren B."/>
        </authorList>
    </citation>
    <scope>NUCLEOTIDE SEQUENCE [LARGE SCALE GENOMIC DNA]</scope>
    <source>
        <strain evidence="2 3">CBS 7118</strain>
    </source>
</reference>
<comment type="caution">
    <text evidence="2">The sequence shown here is derived from an EMBL/GenBank/DDBJ whole genome shotgun (WGS) entry which is preliminary data.</text>
</comment>
<dbReference type="RefSeq" id="XP_019034607.1">
    <property type="nucleotide sequence ID" value="XM_019173902.1"/>
</dbReference>